<sequence length="292" mass="33393">MILFKKEREIGEIINDTFKFTRQNFKTLLKVFVKFVTPSFIILLLGVGYYSYISVNNNFFSSYMSGNPGVTGMDDLPDFFSKILLGSLFLIITLYTFYAFLFGSILYSIKSYIKNEGKIVIAEVGDNMKQNWGSLFGLSFASLIMLFVGFMLCIIPGIYLWPPLMLIYAIKVFNNLSISESISYSFKLIKNNWFTTFISFLIIGALWYFASMVFQLPIIIYSFSKGFLTAYEGTYANLETDWVLLSLQLLGSALQYVAYFIIVIASAFIYFNLNEKQQKTGAYEAIDELGKM</sequence>
<keyword evidence="1" id="KW-0812">Transmembrane</keyword>
<comment type="caution">
    <text evidence="2">The sequence shown here is derived from an EMBL/GenBank/DDBJ whole genome shotgun (WGS) entry which is preliminary data.</text>
</comment>
<evidence type="ECO:0000313" key="2">
    <source>
        <dbReference type="EMBL" id="MBB4119140.1"/>
    </source>
</evidence>
<organism evidence="2 3">
    <name type="scientific">Mesonia hippocampi</name>
    <dbReference type="NCBI Taxonomy" id="1628250"/>
    <lineage>
        <taxon>Bacteria</taxon>
        <taxon>Pseudomonadati</taxon>
        <taxon>Bacteroidota</taxon>
        <taxon>Flavobacteriia</taxon>
        <taxon>Flavobacteriales</taxon>
        <taxon>Flavobacteriaceae</taxon>
        <taxon>Mesonia</taxon>
    </lineage>
</organism>
<keyword evidence="1" id="KW-1133">Transmembrane helix</keyword>
<reference evidence="2 3" key="1">
    <citation type="submission" date="2020-08" db="EMBL/GenBank/DDBJ databases">
        <title>Genomic Encyclopedia of Type Strains, Phase IV (KMG-IV): sequencing the most valuable type-strain genomes for metagenomic binning, comparative biology and taxonomic classification.</title>
        <authorList>
            <person name="Goeker M."/>
        </authorList>
    </citation>
    <scope>NUCLEOTIDE SEQUENCE [LARGE SCALE GENOMIC DNA]</scope>
    <source>
        <strain evidence="2 3">DSM 29568</strain>
    </source>
</reference>
<dbReference type="EMBL" id="JACIFO010000005">
    <property type="protein sequence ID" value="MBB4119140.1"/>
    <property type="molecule type" value="Genomic_DNA"/>
</dbReference>
<keyword evidence="3" id="KW-1185">Reference proteome</keyword>
<proteinExistence type="predicted"/>
<accession>A0A840EQ82</accession>
<evidence type="ECO:0000256" key="1">
    <source>
        <dbReference type="SAM" id="Phobius"/>
    </source>
</evidence>
<feature type="transmembrane region" description="Helical" evidence="1">
    <location>
        <begin position="135"/>
        <end position="159"/>
    </location>
</feature>
<feature type="transmembrane region" description="Helical" evidence="1">
    <location>
        <begin position="83"/>
        <end position="109"/>
    </location>
</feature>
<dbReference type="RefSeq" id="WP_183477496.1">
    <property type="nucleotide sequence ID" value="NZ_JACIFO010000005.1"/>
</dbReference>
<feature type="transmembrane region" description="Helical" evidence="1">
    <location>
        <begin position="165"/>
        <end position="186"/>
    </location>
</feature>
<feature type="transmembrane region" description="Helical" evidence="1">
    <location>
        <begin position="243"/>
        <end position="271"/>
    </location>
</feature>
<feature type="transmembrane region" description="Helical" evidence="1">
    <location>
        <begin position="31"/>
        <end position="52"/>
    </location>
</feature>
<name>A0A840EQ82_9FLAO</name>
<protein>
    <submittedName>
        <fullName evidence="2">Uncharacterized protein</fullName>
    </submittedName>
</protein>
<keyword evidence="1" id="KW-0472">Membrane</keyword>
<feature type="transmembrane region" description="Helical" evidence="1">
    <location>
        <begin position="198"/>
        <end position="223"/>
    </location>
</feature>
<evidence type="ECO:0000313" key="3">
    <source>
        <dbReference type="Proteomes" id="UP000553034"/>
    </source>
</evidence>
<dbReference type="Proteomes" id="UP000553034">
    <property type="component" value="Unassembled WGS sequence"/>
</dbReference>
<dbReference type="AlphaFoldDB" id="A0A840EQ82"/>
<gene>
    <name evidence="2" type="ORF">GGR32_001436</name>
</gene>